<dbReference type="InterPro" id="IPR008927">
    <property type="entry name" value="6-PGluconate_DH-like_C_sf"/>
</dbReference>
<dbReference type="KEGG" id="hra:EI982_07345"/>
<dbReference type="PANTHER" id="PTHR21363">
    <property type="entry name" value="PREPHENATE DEHYDROGENASE"/>
    <property type="match status" value="1"/>
</dbReference>
<dbReference type="InterPro" id="IPR003099">
    <property type="entry name" value="Prephen_DH"/>
</dbReference>
<gene>
    <name evidence="3" type="ORF">EI982_07345</name>
</gene>
<dbReference type="RefSeq" id="WP_157688911.1">
    <property type="nucleotide sequence ID" value="NZ_CP034345.1"/>
</dbReference>
<dbReference type="InterPro" id="IPR036291">
    <property type="entry name" value="NAD(P)-bd_dom_sf"/>
</dbReference>
<dbReference type="GeneID" id="43369340"/>
<evidence type="ECO:0000313" key="4">
    <source>
        <dbReference type="Proteomes" id="UP000428325"/>
    </source>
</evidence>
<accession>A0A6B9F8A7</accession>
<dbReference type="PROSITE" id="PS51176">
    <property type="entry name" value="PDH_ADH"/>
    <property type="match status" value="1"/>
</dbReference>
<dbReference type="GO" id="GO:0070403">
    <property type="term" value="F:NAD+ binding"/>
    <property type="evidence" value="ECO:0007669"/>
    <property type="project" value="InterPro"/>
</dbReference>
<organism evidence="3 4">
    <name type="scientific">Haloplanus rallus</name>
    <dbReference type="NCBI Taxonomy" id="1816183"/>
    <lineage>
        <taxon>Archaea</taxon>
        <taxon>Methanobacteriati</taxon>
        <taxon>Methanobacteriota</taxon>
        <taxon>Stenosarchaea group</taxon>
        <taxon>Halobacteria</taxon>
        <taxon>Halobacteriales</taxon>
        <taxon>Haloferacaceae</taxon>
        <taxon>Haloplanus</taxon>
    </lineage>
</organism>
<dbReference type="InterPro" id="IPR046826">
    <property type="entry name" value="PDH_N"/>
</dbReference>
<evidence type="ECO:0000256" key="1">
    <source>
        <dbReference type="ARBA" id="ARBA00023002"/>
    </source>
</evidence>
<dbReference type="Pfam" id="PF02153">
    <property type="entry name" value="PDH_N"/>
    <property type="match status" value="1"/>
</dbReference>
<dbReference type="Gene3D" id="3.40.50.720">
    <property type="entry name" value="NAD(P)-binding Rossmann-like Domain"/>
    <property type="match status" value="1"/>
</dbReference>
<dbReference type="GO" id="GO:0004665">
    <property type="term" value="F:prephenate dehydrogenase (NADP+) activity"/>
    <property type="evidence" value="ECO:0007669"/>
    <property type="project" value="InterPro"/>
</dbReference>
<dbReference type="InterPro" id="IPR050812">
    <property type="entry name" value="Preph/Arog_dehydrog"/>
</dbReference>
<evidence type="ECO:0000313" key="3">
    <source>
        <dbReference type="EMBL" id="QGX94617.1"/>
    </source>
</evidence>
<sequence length="243" mass="25066">MELLVVGAGEMGRWVARTVDRPVALADVDAAAAERAAATLGSDVRAVSTDTTETFAAVCLAVPISAVDAAVERYAPRAERAMCDVTGVMATPVTAMRVALPDRERVSMHPLFAASNAPGNVAVVADAPGPVTDAIRADVAAAGNHTFETTVEEHDAAMETVQAGAHTAVLAYALAAADVREEFATPVSAAMDDLVATVTGGTPHVYREIQETFDGADAVAAAARRVADAEGEAFEDLYREAGE</sequence>
<dbReference type="GO" id="GO:0006571">
    <property type="term" value="P:tyrosine biosynthetic process"/>
    <property type="evidence" value="ECO:0007669"/>
    <property type="project" value="InterPro"/>
</dbReference>
<feature type="domain" description="Prephenate/arogenate dehydrogenase" evidence="2">
    <location>
        <begin position="1"/>
        <end position="243"/>
    </location>
</feature>
<dbReference type="SUPFAM" id="SSF51735">
    <property type="entry name" value="NAD(P)-binding Rossmann-fold domains"/>
    <property type="match status" value="1"/>
</dbReference>
<dbReference type="AlphaFoldDB" id="A0A6B9F8A7"/>
<dbReference type="PANTHER" id="PTHR21363:SF0">
    <property type="entry name" value="PREPHENATE DEHYDROGENASE [NADP(+)]"/>
    <property type="match status" value="1"/>
</dbReference>
<dbReference type="SUPFAM" id="SSF48179">
    <property type="entry name" value="6-phosphogluconate dehydrogenase C-terminal domain-like"/>
    <property type="match status" value="1"/>
</dbReference>
<keyword evidence="4" id="KW-1185">Reference proteome</keyword>
<proteinExistence type="predicted"/>
<keyword evidence="1" id="KW-0560">Oxidoreductase</keyword>
<dbReference type="Proteomes" id="UP000428325">
    <property type="component" value="Chromosome"/>
</dbReference>
<reference evidence="3 4" key="1">
    <citation type="submission" date="2018-12" db="EMBL/GenBank/DDBJ databases">
        <title>Complete genome sequence of Haloplanus rallus MBLA0036.</title>
        <authorList>
            <person name="Nam Y.-d."/>
            <person name="Kang J."/>
            <person name="Chung W.-H."/>
            <person name="Park Y.S."/>
        </authorList>
    </citation>
    <scope>NUCLEOTIDE SEQUENCE [LARGE SCALE GENOMIC DNA]</scope>
    <source>
        <strain evidence="3 4">MBLA0036</strain>
    </source>
</reference>
<name>A0A6B9F8A7_9EURY</name>
<protein>
    <submittedName>
        <fullName evidence="3">Prephenate dehydrogenase</fullName>
    </submittedName>
</protein>
<dbReference type="OrthoDB" id="24743at2157"/>
<evidence type="ECO:0000259" key="2">
    <source>
        <dbReference type="PROSITE" id="PS51176"/>
    </source>
</evidence>
<dbReference type="EMBL" id="CP034345">
    <property type="protein sequence ID" value="QGX94617.1"/>
    <property type="molecule type" value="Genomic_DNA"/>
</dbReference>
<dbReference type="GO" id="GO:0008977">
    <property type="term" value="F:prephenate dehydrogenase (NAD+) activity"/>
    <property type="evidence" value="ECO:0007669"/>
    <property type="project" value="InterPro"/>
</dbReference>